<evidence type="ECO:0000313" key="2">
    <source>
        <dbReference type="Proteomes" id="UP001148838"/>
    </source>
</evidence>
<comment type="caution">
    <text evidence="1">The sequence shown here is derived from an EMBL/GenBank/DDBJ whole genome shotgun (WGS) entry which is preliminary data.</text>
</comment>
<accession>A0ABQ8TQZ8</accession>
<dbReference type="EMBL" id="JAJSOF020000005">
    <property type="protein sequence ID" value="KAJ4448127.1"/>
    <property type="molecule type" value="Genomic_DNA"/>
</dbReference>
<organism evidence="1 2">
    <name type="scientific">Periplaneta americana</name>
    <name type="common">American cockroach</name>
    <name type="synonym">Blatta americana</name>
    <dbReference type="NCBI Taxonomy" id="6978"/>
    <lineage>
        <taxon>Eukaryota</taxon>
        <taxon>Metazoa</taxon>
        <taxon>Ecdysozoa</taxon>
        <taxon>Arthropoda</taxon>
        <taxon>Hexapoda</taxon>
        <taxon>Insecta</taxon>
        <taxon>Pterygota</taxon>
        <taxon>Neoptera</taxon>
        <taxon>Polyneoptera</taxon>
        <taxon>Dictyoptera</taxon>
        <taxon>Blattodea</taxon>
        <taxon>Blattoidea</taxon>
        <taxon>Blattidae</taxon>
        <taxon>Blattinae</taxon>
        <taxon>Periplaneta</taxon>
    </lineage>
</organism>
<protein>
    <submittedName>
        <fullName evidence="1">Uncharacterized protein</fullName>
    </submittedName>
</protein>
<reference evidence="1 2" key="1">
    <citation type="journal article" date="2022" name="Allergy">
        <title>Genome assembly and annotation of Periplaneta americana reveal a comprehensive cockroach allergen profile.</title>
        <authorList>
            <person name="Wang L."/>
            <person name="Xiong Q."/>
            <person name="Saelim N."/>
            <person name="Wang L."/>
            <person name="Nong W."/>
            <person name="Wan A.T."/>
            <person name="Shi M."/>
            <person name="Liu X."/>
            <person name="Cao Q."/>
            <person name="Hui J.H.L."/>
            <person name="Sookrung N."/>
            <person name="Leung T.F."/>
            <person name="Tungtrongchitr A."/>
            <person name="Tsui S.K.W."/>
        </authorList>
    </citation>
    <scope>NUCLEOTIDE SEQUENCE [LARGE SCALE GENOMIC DNA]</scope>
    <source>
        <strain evidence="1">PWHHKU_190912</strain>
    </source>
</reference>
<dbReference type="Proteomes" id="UP001148838">
    <property type="component" value="Unassembled WGS sequence"/>
</dbReference>
<evidence type="ECO:0000313" key="1">
    <source>
        <dbReference type="EMBL" id="KAJ4448127.1"/>
    </source>
</evidence>
<proteinExistence type="predicted"/>
<keyword evidence="2" id="KW-1185">Reference proteome</keyword>
<gene>
    <name evidence="1" type="ORF">ANN_10139</name>
</gene>
<sequence>MAGLCEGGNEPSGSLKVSARVKGVKYDFVKLGFNKTEERKAKGLHHPERRVVVLGYAVISSNAVKLKPYPALCTLIVRELHYYKKPFAVRDLDGSSQTICELCSGDNSRQKVEA</sequence>
<name>A0ABQ8TQZ8_PERAM</name>